<proteinExistence type="predicted"/>
<evidence type="ECO:0000313" key="3">
    <source>
        <dbReference type="EMBL" id="KAF7197527.1"/>
    </source>
</evidence>
<dbReference type="GO" id="GO:0016757">
    <property type="term" value="F:glycosyltransferase activity"/>
    <property type="evidence" value="ECO:0007669"/>
    <property type="project" value="TreeGrafter"/>
</dbReference>
<dbReference type="GO" id="GO:0005794">
    <property type="term" value="C:Golgi apparatus"/>
    <property type="evidence" value="ECO:0007669"/>
    <property type="project" value="TreeGrafter"/>
</dbReference>
<dbReference type="PANTHER" id="PTHR47032:SF1">
    <property type="entry name" value="UDP-D-XYLOSE:L-FUCOSE ALPHA-1,3-D-XYLOSYLTRANSFERASE-RELATED"/>
    <property type="match status" value="1"/>
</dbReference>
<dbReference type="Pfam" id="PF03407">
    <property type="entry name" value="Nucleotid_trans"/>
    <property type="match status" value="1"/>
</dbReference>
<evidence type="ECO:0000256" key="1">
    <source>
        <dbReference type="SAM" id="Phobius"/>
    </source>
</evidence>
<sequence>MDLLSIFRRRQYVLAVLALLVVLYIYFNSWAPSTQDRDGRFPGISSEYHDVFASHAINSTVIIVPVNTGMIYWVENMLCSLAETSFDVSRIVFWALDLAAQSTLVSKGRTAYYDPTLFATSDNENRHGDTAAYKRMMNERPKFYVDVLSSGFDMLMLDADTVFWQSPELFIPAAGQEDIDVVYSTDAREFYQLHNAFEDERRRGPYVPPICNGIFWMRSSNRTIALWSEILSTFQSPLFGTFLGRQGFQDDQRGMDVLLNDGRAQIAEPYPDGITSEMIAESGRVQPYLNVQLLDQTMVANGQLLMNRRESYAQYLDELKQKGKNRISAHFNWNTKEVSKEDGAKQLGMIFANEEGACTGTRSGD</sequence>
<keyword evidence="1" id="KW-0812">Transmembrane</keyword>
<protein>
    <recommendedName>
        <fullName evidence="2">Nucleotide-diphospho-sugar transferase domain-containing protein</fullName>
    </recommendedName>
</protein>
<feature type="domain" description="Nucleotide-diphospho-sugar transferase" evidence="2">
    <location>
        <begin position="88"/>
        <end position="340"/>
    </location>
</feature>
<dbReference type="Proteomes" id="UP000660729">
    <property type="component" value="Unassembled WGS sequence"/>
</dbReference>
<evidence type="ECO:0000259" key="2">
    <source>
        <dbReference type="Pfam" id="PF03407"/>
    </source>
</evidence>
<comment type="caution">
    <text evidence="3">The sequence shown here is derived from an EMBL/GenBank/DDBJ whole genome shotgun (WGS) entry which is preliminary data.</text>
</comment>
<dbReference type="InterPro" id="IPR005069">
    <property type="entry name" value="Nucl-diP-sugar_transferase"/>
</dbReference>
<gene>
    <name evidence="3" type="ORF">HII31_01337</name>
</gene>
<dbReference type="EMBL" id="JABCIY010000015">
    <property type="protein sequence ID" value="KAF7197527.1"/>
    <property type="molecule type" value="Genomic_DNA"/>
</dbReference>
<evidence type="ECO:0000313" key="4">
    <source>
        <dbReference type="Proteomes" id="UP000660729"/>
    </source>
</evidence>
<name>A0A8H6RV83_9PEZI</name>
<reference evidence="3" key="1">
    <citation type="submission" date="2020-04" db="EMBL/GenBank/DDBJ databases">
        <title>Draft genome resource of the tomato pathogen Pseudocercospora fuligena.</title>
        <authorList>
            <person name="Zaccaron A."/>
        </authorList>
    </citation>
    <scope>NUCLEOTIDE SEQUENCE</scope>
    <source>
        <strain evidence="3">PF001</strain>
    </source>
</reference>
<keyword evidence="1" id="KW-1133">Transmembrane helix</keyword>
<keyword evidence="4" id="KW-1185">Reference proteome</keyword>
<feature type="transmembrane region" description="Helical" evidence="1">
    <location>
        <begin position="12"/>
        <end position="31"/>
    </location>
</feature>
<dbReference type="AlphaFoldDB" id="A0A8H6RV83"/>
<dbReference type="InterPro" id="IPR052636">
    <property type="entry name" value="UDP-D-xylose:L-fucose_XylT"/>
</dbReference>
<accession>A0A8H6RV83</accession>
<dbReference type="PANTHER" id="PTHR47032">
    <property type="entry name" value="UDP-D-XYLOSE:L-FUCOSE ALPHA-1,3-D-XYLOSYLTRANSFERASE-RELATED"/>
    <property type="match status" value="1"/>
</dbReference>
<dbReference type="OrthoDB" id="2019572at2759"/>
<keyword evidence="1" id="KW-0472">Membrane</keyword>
<organism evidence="3 4">
    <name type="scientific">Pseudocercospora fuligena</name>
    <dbReference type="NCBI Taxonomy" id="685502"/>
    <lineage>
        <taxon>Eukaryota</taxon>
        <taxon>Fungi</taxon>
        <taxon>Dikarya</taxon>
        <taxon>Ascomycota</taxon>
        <taxon>Pezizomycotina</taxon>
        <taxon>Dothideomycetes</taxon>
        <taxon>Dothideomycetidae</taxon>
        <taxon>Mycosphaerellales</taxon>
        <taxon>Mycosphaerellaceae</taxon>
        <taxon>Pseudocercospora</taxon>
    </lineage>
</organism>